<protein>
    <recommendedName>
        <fullName evidence="14">RecF/RecN/SMC N-terminal domain-containing protein</fullName>
    </recommendedName>
</protein>
<feature type="coiled-coil region" evidence="12">
    <location>
        <begin position="852"/>
        <end position="879"/>
    </location>
</feature>
<feature type="compositionally biased region" description="Basic and acidic residues" evidence="13">
    <location>
        <begin position="1029"/>
        <end position="1038"/>
    </location>
</feature>
<dbReference type="GO" id="GO:0051276">
    <property type="term" value="P:chromosome organization"/>
    <property type="evidence" value="ECO:0007669"/>
    <property type="project" value="InterPro"/>
</dbReference>
<feature type="domain" description="RecF/RecN/SMC N-terminal" evidence="14">
    <location>
        <begin position="87"/>
        <end position="1106"/>
    </location>
</feature>
<feature type="coiled-coil region" evidence="12">
    <location>
        <begin position="248"/>
        <end position="349"/>
    </location>
</feature>
<feature type="region of interest" description="Disordered" evidence="13">
    <location>
        <begin position="1025"/>
        <end position="1044"/>
    </location>
</feature>
<evidence type="ECO:0000256" key="8">
    <source>
        <dbReference type="ARBA" id="ARBA00023054"/>
    </source>
</evidence>
<dbReference type="OrthoDB" id="10072614at2759"/>
<evidence type="ECO:0000256" key="1">
    <source>
        <dbReference type="ARBA" id="ARBA00004123"/>
    </source>
</evidence>
<dbReference type="GO" id="GO:0030915">
    <property type="term" value="C:Smc5-Smc6 complex"/>
    <property type="evidence" value="ECO:0007669"/>
    <property type="project" value="TreeGrafter"/>
</dbReference>
<dbReference type="EMBL" id="NAJN01001561">
    <property type="protein sequence ID" value="TKA62451.1"/>
    <property type="molecule type" value="Genomic_DNA"/>
</dbReference>
<keyword evidence="6" id="KW-0227">DNA damage</keyword>
<evidence type="ECO:0000256" key="10">
    <source>
        <dbReference type="ARBA" id="ARBA00023204"/>
    </source>
</evidence>
<dbReference type="GO" id="GO:0035861">
    <property type="term" value="C:site of double-strand break"/>
    <property type="evidence" value="ECO:0007669"/>
    <property type="project" value="TreeGrafter"/>
</dbReference>
<evidence type="ECO:0000256" key="2">
    <source>
        <dbReference type="ARBA" id="ARBA00004286"/>
    </source>
</evidence>
<organism evidence="15 16">
    <name type="scientific">Cryomyces minteri</name>
    <dbReference type="NCBI Taxonomy" id="331657"/>
    <lineage>
        <taxon>Eukaryota</taxon>
        <taxon>Fungi</taxon>
        <taxon>Dikarya</taxon>
        <taxon>Ascomycota</taxon>
        <taxon>Pezizomycotina</taxon>
        <taxon>Dothideomycetes</taxon>
        <taxon>Dothideomycetes incertae sedis</taxon>
        <taxon>Cryomyces</taxon>
    </lineage>
</organism>
<dbReference type="GO" id="GO:0003697">
    <property type="term" value="F:single-stranded DNA binding"/>
    <property type="evidence" value="ECO:0007669"/>
    <property type="project" value="TreeGrafter"/>
</dbReference>
<dbReference type="PANTHER" id="PTHR19306">
    <property type="entry name" value="STRUCTURAL MAINTENANCE OF CHROMOSOMES 5,6 SMC5, SMC6"/>
    <property type="match status" value="1"/>
</dbReference>
<evidence type="ECO:0000259" key="14">
    <source>
        <dbReference type="Pfam" id="PF02463"/>
    </source>
</evidence>
<feature type="region of interest" description="Disordered" evidence="13">
    <location>
        <begin position="741"/>
        <end position="763"/>
    </location>
</feature>
<dbReference type="InterPro" id="IPR003395">
    <property type="entry name" value="RecF/RecN/SMC_N"/>
</dbReference>
<gene>
    <name evidence="15" type="ORF">B0A49_07531</name>
</gene>
<evidence type="ECO:0000256" key="5">
    <source>
        <dbReference type="ARBA" id="ARBA00022741"/>
    </source>
</evidence>
<keyword evidence="4" id="KW-0158">Chromosome</keyword>
<evidence type="ECO:0000256" key="6">
    <source>
        <dbReference type="ARBA" id="ARBA00022763"/>
    </source>
</evidence>
<dbReference type="AlphaFoldDB" id="A0A4U0WI42"/>
<evidence type="ECO:0000256" key="4">
    <source>
        <dbReference type="ARBA" id="ARBA00022454"/>
    </source>
</evidence>
<evidence type="ECO:0000256" key="9">
    <source>
        <dbReference type="ARBA" id="ARBA00023172"/>
    </source>
</evidence>
<keyword evidence="9" id="KW-0233">DNA recombination</keyword>
<proteinExistence type="inferred from homology"/>
<keyword evidence="8 12" id="KW-0175">Coiled coil</keyword>
<feature type="non-terminal residue" evidence="15">
    <location>
        <position position="1121"/>
    </location>
</feature>
<dbReference type="GO" id="GO:0000724">
    <property type="term" value="P:double-strand break repair via homologous recombination"/>
    <property type="evidence" value="ECO:0007669"/>
    <property type="project" value="TreeGrafter"/>
</dbReference>
<evidence type="ECO:0000256" key="3">
    <source>
        <dbReference type="ARBA" id="ARBA00006793"/>
    </source>
</evidence>
<keyword evidence="10" id="KW-0234">DNA repair</keyword>
<keyword evidence="7" id="KW-0067">ATP-binding</keyword>
<dbReference type="Pfam" id="PF02463">
    <property type="entry name" value="SMC_N"/>
    <property type="match status" value="1"/>
</dbReference>
<feature type="coiled-coil region" evidence="12">
    <location>
        <begin position="435"/>
        <end position="476"/>
    </location>
</feature>
<dbReference type="PANTHER" id="PTHR19306:SF6">
    <property type="entry name" value="STRUCTURAL MAINTENANCE OF CHROMOSOMES PROTEIN 6"/>
    <property type="match status" value="1"/>
</dbReference>
<reference evidence="15 16" key="1">
    <citation type="submission" date="2017-03" db="EMBL/GenBank/DDBJ databases">
        <title>Genomes of endolithic fungi from Antarctica.</title>
        <authorList>
            <person name="Coleine C."/>
            <person name="Masonjones S."/>
            <person name="Stajich J.E."/>
        </authorList>
    </citation>
    <scope>NUCLEOTIDE SEQUENCE [LARGE SCALE GENOMIC DNA]</scope>
    <source>
        <strain evidence="15 16">CCFEE 5187</strain>
    </source>
</reference>
<evidence type="ECO:0000256" key="12">
    <source>
        <dbReference type="SAM" id="Coils"/>
    </source>
</evidence>
<dbReference type="SUPFAM" id="SSF52540">
    <property type="entry name" value="P-loop containing nucleoside triphosphate hydrolases"/>
    <property type="match status" value="1"/>
</dbReference>
<name>A0A4U0WI42_9PEZI</name>
<evidence type="ECO:0000256" key="7">
    <source>
        <dbReference type="ARBA" id="ARBA00022840"/>
    </source>
</evidence>
<keyword evidence="16" id="KW-1185">Reference proteome</keyword>
<dbReference type="SUPFAM" id="SSF75553">
    <property type="entry name" value="Smc hinge domain"/>
    <property type="match status" value="1"/>
</dbReference>
<comment type="caution">
    <text evidence="15">The sequence shown here is derived from an EMBL/GenBank/DDBJ whole genome shotgun (WGS) entry which is preliminary data.</text>
</comment>
<dbReference type="InterPro" id="IPR036277">
    <property type="entry name" value="SMC_hinge_sf"/>
</dbReference>
<dbReference type="STRING" id="331657.A0A4U0WI42"/>
<comment type="similarity">
    <text evidence="3">Belongs to the SMC family. SMC6 subfamily.</text>
</comment>
<dbReference type="SUPFAM" id="SSF57997">
    <property type="entry name" value="Tropomyosin"/>
    <property type="match status" value="1"/>
</dbReference>
<sequence>MAIDHTQNKRQRLSTLNGDASSGVDEYDSTGRHEESSDQDNDFQKTWRNTGFEDLGNEDADDARATQLVGRHFREPKQNIAADNGIIEEVECFNFMCHTHLRVKLGPLINFIIGHNGSGKSAVLTALTLCLGAKATSTNRGGSLKSFIKEGQERIKNLGDNAYQPELYGRSITVERHFSMTGASGFKIKSADQRIISTKKADLEDIADCFALQLDNPMNVLTQDMARQFLSNSTPHDKYKFFIKGTQLEQLDRDYRLLEETIDSIESRCGSGNQNVVDLEAKAKAARRKMELSDRHQSLRDRIRNYGRQMAWAQVEEQERHLARLDTEIQEADRKIEQVTSNAESAATTLEAADTVHEAGMRALNELRTTLVPQEDALRDAKDRFNLNKTELTDVHTQQRTIQQALRVARTTVEKTNRDIAEEHQRLQAANGGDHIQRLGEIERAKEEAEELKRRFEAHGQELGRLDQDRQNAEQKLRDGRPIVDDRRDAVRKCESLLDSLSRDRGQHLAAYNRNMPNLLRAVNAETRLREKPVGPIGQHVRLLEPEWSSIIETTFGNTLESFVVTNRQDQHLLRELMGRTQCVYQILIGDRQPIDTSRSEPDENLATIMRVIEIDNDLVRNQLIINQAIEQTVLIPDRNDAFRFMYESGGRPRNVKVTICHNANKRGAGIRLTIGRGGDASSPVTPWERPPRIKTDIESQIRIQRDTLQQLKRDLNDAENNFRQLQADLEKCKQALERHKRQERDLRLQSQRADERAERLRDELEVDTPKDGTLDTLQALLRDAEEENEQHSHSYQDAVVAKDRLGQLGKQLKDEVDTAQTAIEGTVARISKAEAKVQTAAQKRQDALYEKNNAYARIEDAKSDKVRVENARQRQADKVASFEVDAGRISPRVAVDPGETPTTLDAKLTKLQKDLERYQQERVSFFFPACITLTLGRLGGTREELNEACVEAEIKYKTAKKQLDDLHSLSQSLKFTLLDRKSRWLKFRRFISSRARIMFVYLLSEREFRGKLVANHEHQELDVSIEPDISRNSDKSRQTKTLSGGEKSFSTICLLLSLWDAMGSPIRCLDEFDVFMDNVNRDVSMKMMIGAARRSVSRQFILITPQAMGNVQLQEDVNII</sequence>
<evidence type="ECO:0000313" key="15">
    <source>
        <dbReference type="EMBL" id="TKA62451.1"/>
    </source>
</evidence>
<dbReference type="Proteomes" id="UP000308768">
    <property type="component" value="Unassembled WGS sequence"/>
</dbReference>
<dbReference type="GO" id="GO:0005634">
    <property type="term" value="C:nucleus"/>
    <property type="evidence" value="ECO:0007669"/>
    <property type="project" value="UniProtKB-SubCell"/>
</dbReference>
<dbReference type="Gene3D" id="3.40.50.300">
    <property type="entry name" value="P-loop containing nucleotide triphosphate hydrolases"/>
    <property type="match status" value="2"/>
</dbReference>
<evidence type="ECO:0000256" key="11">
    <source>
        <dbReference type="ARBA" id="ARBA00023242"/>
    </source>
</evidence>
<keyword evidence="11" id="KW-0539">Nucleus</keyword>
<comment type="subcellular location">
    <subcellularLocation>
        <location evidence="2">Chromosome</location>
    </subcellularLocation>
    <subcellularLocation>
        <location evidence="1">Nucleus</location>
    </subcellularLocation>
</comment>
<dbReference type="GO" id="GO:0005524">
    <property type="term" value="F:ATP binding"/>
    <property type="evidence" value="ECO:0007669"/>
    <property type="project" value="UniProtKB-KW"/>
</dbReference>
<dbReference type="GO" id="GO:0003684">
    <property type="term" value="F:damaged DNA binding"/>
    <property type="evidence" value="ECO:0007669"/>
    <property type="project" value="TreeGrafter"/>
</dbReference>
<evidence type="ECO:0000256" key="13">
    <source>
        <dbReference type="SAM" id="MobiDB-lite"/>
    </source>
</evidence>
<evidence type="ECO:0000313" key="16">
    <source>
        <dbReference type="Proteomes" id="UP000308768"/>
    </source>
</evidence>
<accession>A0A4U0WI42</accession>
<feature type="region of interest" description="Disordered" evidence="13">
    <location>
        <begin position="1"/>
        <end position="61"/>
    </location>
</feature>
<dbReference type="InterPro" id="IPR027417">
    <property type="entry name" value="P-loop_NTPase"/>
</dbReference>
<keyword evidence="5" id="KW-0547">Nucleotide-binding</keyword>